<dbReference type="AlphaFoldDB" id="A0A6S5U259"/>
<reference evidence="2 3" key="1">
    <citation type="submission" date="2019-12" db="EMBL/GenBank/DDBJ databases">
        <title>complete genome sequences of Pseudomonas putida str. WP8-W18-CRE-01 isolated from wastewater treatment plant effluent.</title>
        <authorList>
            <person name="Sekizuka T."/>
            <person name="Itokawa K."/>
            <person name="Yatsu K."/>
            <person name="Inamine Y."/>
            <person name="Kuroda M."/>
        </authorList>
    </citation>
    <scope>NUCLEOTIDE SEQUENCE [LARGE SCALE GENOMIC DNA]</scope>
    <source>
        <strain evidence="2 3">WP8-W18-CRE-01</strain>
    </source>
</reference>
<evidence type="ECO:0000313" key="2">
    <source>
        <dbReference type="EMBL" id="BBT41695.1"/>
    </source>
</evidence>
<name>A0A6S5U259_PSEPU</name>
<keyword evidence="1" id="KW-0175">Coiled coil</keyword>
<evidence type="ECO:0000313" key="3">
    <source>
        <dbReference type="Proteomes" id="UP000515680"/>
    </source>
</evidence>
<dbReference type="Proteomes" id="UP000515680">
    <property type="component" value="Chromosome"/>
</dbReference>
<dbReference type="NCBIfam" id="NF033927">
    <property type="entry name" value="alph_xenorhab_B"/>
    <property type="match status" value="1"/>
</dbReference>
<evidence type="ECO:0008006" key="4">
    <source>
        <dbReference type="Google" id="ProtNLM"/>
    </source>
</evidence>
<feature type="coiled-coil region" evidence="1">
    <location>
        <begin position="204"/>
        <end position="247"/>
    </location>
</feature>
<dbReference type="RefSeq" id="WP_043206482.1">
    <property type="nucleotide sequence ID" value="NZ_AP022227.1"/>
</dbReference>
<dbReference type="GeneID" id="93545647"/>
<organism evidence="2 3">
    <name type="scientific">Pseudomonas putida</name>
    <name type="common">Arthrobacter siderocapsulatus</name>
    <dbReference type="NCBI Taxonomy" id="303"/>
    <lineage>
        <taxon>Bacteria</taxon>
        <taxon>Pseudomonadati</taxon>
        <taxon>Pseudomonadota</taxon>
        <taxon>Gammaproteobacteria</taxon>
        <taxon>Pseudomonadales</taxon>
        <taxon>Pseudomonadaceae</taxon>
        <taxon>Pseudomonas</taxon>
    </lineage>
</organism>
<protein>
    <recommendedName>
        <fullName evidence="4">Alpha-xenorhabdolysin family binary toxin subunit B</fullName>
    </recommendedName>
</protein>
<gene>
    <name evidence="2" type="ORF">WP8W18C01_40360</name>
</gene>
<sequence length="332" mass="36538">MNAKVSYLSPASQQPVLDDILSTTRVFLLEWQQGNLKPLPTLYESIERHAKFLDSITKRMATQALRMEAELHASGLEDIVDALEDIGEDPELLFIAQETINKVLSNLTIQISGVKNASTELSALSAPNASRDEARLFRQQMELETTSVALKAEIDAESSKIEALHTALKALEAIDIEVKFDGLIPTPEQLAALAVPGGQIALLSEAAAQALKNLEKTLGQLSADLNYSRLQAQRRQLTLGLRTLQRDLAANSRTLATCRQQLKALENVPRLVAQRKACLIALNALSMALGSFYNLLKNAKYKGIEDLRAIDAFLKTLLAYQRSMIKQISNAF</sequence>
<proteinExistence type="predicted"/>
<evidence type="ECO:0000256" key="1">
    <source>
        <dbReference type="SAM" id="Coils"/>
    </source>
</evidence>
<dbReference type="EMBL" id="AP022227">
    <property type="protein sequence ID" value="BBT41695.1"/>
    <property type="molecule type" value="Genomic_DNA"/>
</dbReference>
<accession>A0A6S5U259</accession>
<dbReference type="InterPro" id="IPR047760">
    <property type="entry name" value="XaxB-like"/>
</dbReference>